<protein>
    <submittedName>
        <fullName evidence="8">Kinase-like domain-containing protein</fullName>
    </submittedName>
</protein>
<gene>
    <name evidence="8" type="ORF">C8R41DRAFT_548303</name>
</gene>
<evidence type="ECO:0000256" key="4">
    <source>
        <dbReference type="ARBA" id="ARBA00022777"/>
    </source>
</evidence>
<proteinExistence type="predicted"/>
<dbReference type="InterPro" id="IPR011009">
    <property type="entry name" value="Kinase-like_dom_sf"/>
</dbReference>
<feature type="domain" description="Protein kinase" evidence="7">
    <location>
        <begin position="152"/>
        <end position="409"/>
    </location>
</feature>
<keyword evidence="3" id="KW-0547">Nucleotide-binding</keyword>
<evidence type="ECO:0000313" key="9">
    <source>
        <dbReference type="Proteomes" id="UP001150217"/>
    </source>
</evidence>
<name>A0ABQ8V581_9AGAR</name>
<evidence type="ECO:0000259" key="7">
    <source>
        <dbReference type="PROSITE" id="PS50011"/>
    </source>
</evidence>
<evidence type="ECO:0000256" key="1">
    <source>
        <dbReference type="ARBA" id="ARBA00022527"/>
    </source>
</evidence>
<comment type="caution">
    <text evidence="8">The sequence shown here is derived from an EMBL/GenBank/DDBJ whole genome shotgun (WGS) entry which is preliminary data.</text>
</comment>
<dbReference type="Gene3D" id="1.10.510.10">
    <property type="entry name" value="Transferase(Phosphotransferase) domain 1"/>
    <property type="match status" value="1"/>
</dbReference>
<keyword evidence="5" id="KW-0067">ATP-binding</keyword>
<sequence length="443" mass="50682">MRSTRTLLSDVSERSEESSNCSTSEITSRHRTSDTDFEVEEPSQVPCIDIEPIDETPFSESFSGMLDHGDFNTTSFRLTNDMSYNLDQITDIQEVDSDWDDDIDEIVVISRKSEVTKPAAHRSYPTKSIATNTRNRKKLLDNVFSLSEFEFIDNMIDFREATYGTHAIRKCDTSRVYIMKAFPATPSLKWPLELRLLEMLTEQACSFLPCILRRIFEHQTLFILLESYPAGSMLEYVLQEGALDPDEVLFYSSEIAEAISVLHDAKIEHCKINPSNVMIGDDGHLILTNFENARVDGIKSSGFDQNQNQTLRDCEYRAPEVLLQWEHDKTVDCWGLGCLIYFMTYGKHPFPLIAFDQAQVYKQVLRGGSSTVHNDGRMESSALDLILKCLERNPRLRPDIEAIKQHEYFTSMSVALLLEHSRLIVPQHLVNRSKKGHYCPVHS</sequence>
<keyword evidence="4" id="KW-0418">Kinase</keyword>
<dbReference type="InterPro" id="IPR000719">
    <property type="entry name" value="Prot_kinase_dom"/>
</dbReference>
<feature type="region of interest" description="Disordered" evidence="6">
    <location>
        <begin position="1"/>
        <end position="42"/>
    </location>
</feature>
<reference evidence="8" key="1">
    <citation type="submission" date="2022-08" db="EMBL/GenBank/DDBJ databases">
        <title>A Global Phylogenomic Analysis of the Shiitake Genus Lentinula.</title>
        <authorList>
            <consortium name="DOE Joint Genome Institute"/>
            <person name="Sierra-Patev S."/>
            <person name="Min B."/>
            <person name="Naranjo-Ortiz M."/>
            <person name="Looney B."/>
            <person name="Konkel Z."/>
            <person name="Slot J.C."/>
            <person name="Sakamoto Y."/>
            <person name="Steenwyk J.L."/>
            <person name="Rokas A."/>
            <person name="Carro J."/>
            <person name="Camarero S."/>
            <person name="Ferreira P."/>
            <person name="Molpeceres G."/>
            <person name="Ruiz-Duenas F.J."/>
            <person name="Serrano A."/>
            <person name="Henrissat B."/>
            <person name="Drula E."/>
            <person name="Hughes K.W."/>
            <person name="Mata J.L."/>
            <person name="Ishikawa N.K."/>
            <person name="Vargas-Isla R."/>
            <person name="Ushijima S."/>
            <person name="Smith C.A."/>
            <person name="Ahrendt S."/>
            <person name="Andreopoulos W."/>
            <person name="He G."/>
            <person name="Labutti K."/>
            <person name="Lipzen A."/>
            <person name="Ng V."/>
            <person name="Riley R."/>
            <person name="Sandor L."/>
            <person name="Barry K."/>
            <person name="Martinez A.T."/>
            <person name="Xiao Y."/>
            <person name="Gibbons J.G."/>
            <person name="Terashima K."/>
            <person name="Grigoriev I.V."/>
            <person name="Hibbett D.S."/>
        </authorList>
    </citation>
    <scope>NUCLEOTIDE SEQUENCE</scope>
    <source>
        <strain evidence="8">RHP3577 ss4</strain>
    </source>
</reference>
<keyword evidence="2" id="KW-0808">Transferase</keyword>
<dbReference type="EMBL" id="JANVFT010000075">
    <property type="protein sequence ID" value="KAJ4475095.1"/>
    <property type="molecule type" value="Genomic_DNA"/>
</dbReference>
<evidence type="ECO:0000256" key="5">
    <source>
        <dbReference type="ARBA" id="ARBA00022840"/>
    </source>
</evidence>
<keyword evidence="9" id="KW-1185">Reference proteome</keyword>
<accession>A0ABQ8V581</accession>
<evidence type="ECO:0000256" key="3">
    <source>
        <dbReference type="ARBA" id="ARBA00022741"/>
    </source>
</evidence>
<evidence type="ECO:0000313" key="8">
    <source>
        <dbReference type="EMBL" id="KAJ4475095.1"/>
    </source>
</evidence>
<keyword evidence="1" id="KW-0723">Serine/threonine-protein kinase</keyword>
<evidence type="ECO:0000256" key="6">
    <source>
        <dbReference type="SAM" id="MobiDB-lite"/>
    </source>
</evidence>
<dbReference type="PANTHER" id="PTHR24351">
    <property type="entry name" value="RIBOSOMAL PROTEIN S6 KINASE"/>
    <property type="match status" value="1"/>
</dbReference>
<dbReference type="SUPFAM" id="SSF56112">
    <property type="entry name" value="Protein kinase-like (PK-like)"/>
    <property type="match status" value="1"/>
</dbReference>
<dbReference type="PROSITE" id="PS50011">
    <property type="entry name" value="PROTEIN_KINASE_DOM"/>
    <property type="match status" value="1"/>
</dbReference>
<dbReference type="Pfam" id="PF00069">
    <property type="entry name" value="Pkinase"/>
    <property type="match status" value="1"/>
</dbReference>
<organism evidence="8 9">
    <name type="scientific">Lentinula lateritia</name>
    <dbReference type="NCBI Taxonomy" id="40482"/>
    <lineage>
        <taxon>Eukaryota</taxon>
        <taxon>Fungi</taxon>
        <taxon>Dikarya</taxon>
        <taxon>Basidiomycota</taxon>
        <taxon>Agaricomycotina</taxon>
        <taxon>Agaricomycetes</taxon>
        <taxon>Agaricomycetidae</taxon>
        <taxon>Agaricales</taxon>
        <taxon>Marasmiineae</taxon>
        <taxon>Omphalotaceae</taxon>
        <taxon>Lentinula</taxon>
    </lineage>
</organism>
<dbReference type="Proteomes" id="UP001150217">
    <property type="component" value="Unassembled WGS sequence"/>
</dbReference>
<evidence type="ECO:0000256" key="2">
    <source>
        <dbReference type="ARBA" id="ARBA00022679"/>
    </source>
</evidence>